<dbReference type="InterPro" id="IPR038765">
    <property type="entry name" value="Papain-like_cys_pep_sf"/>
</dbReference>
<comment type="similarity">
    <text evidence="1">Belongs to the peptidase C40 family.</text>
</comment>
<keyword evidence="3" id="KW-0378">Hydrolase</keyword>
<dbReference type="EMBL" id="MBER01000010">
    <property type="protein sequence ID" value="OMC52007.1"/>
    <property type="molecule type" value="Genomic_DNA"/>
</dbReference>
<keyword evidence="2" id="KW-0645">Protease</keyword>
<feature type="compositionally biased region" description="Basic and acidic residues" evidence="5">
    <location>
        <begin position="73"/>
        <end position="104"/>
    </location>
</feature>
<evidence type="ECO:0000256" key="3">
    <source>
        <dbReference type="ARBA" id="ARBA00022801"/>
    </source>
</evidence>
<feature type="region of interest" description="Disordered" evidence="5">
    <location>
        <begin position="25"/>
        <end position="195"/>
    </location>
</feature>
<dbReference type="Proteomes" id="UP000187001">
    <property type="component" value="Unassembled WGS sequence"/>
</dbReference>
<sequence length="341" mass="35506">MTTDRVQISEELDSRLLATGIGFEDAHDGLAGSGAMPSEGIDPSSIAAAEKSHQQTGDLIKQGKTATEQGRNFVRDGEDQAKKSAKDLDSVDTAADKDLKEGHPATETSADAAQPPGGPTNAAANPLSGMPGQGMPQMGMPSYNPASLPTAPMASQFDMNNAPNRDALRTAAREGARDGTLPGSRAGRHSIDTSAGNTEFQQRILAAVDAALNHEPPIPYAWGGGHGGPPGPSQGIRDGGWADQCGDYNKIGVDCSGFYRWMVYEATGQDLANGTSESLFASGVPVSNPQPGDAAFPGDSGRPPKHIQIYIGNGMVAEAQKSGTFLLTSEVRPGTEFRRFA</sequence>
<name>A0ABD6QTQ6_MYCFO</name>
<reference evidence="7 8" key="1">
    <citation type="submission" date="2016-07" db="EMBL/GenBank/DDBJ databases">
        <authorList>
            <person name="Sutton G."/>
            <person name="Brinkac L."/>
            <person name="Sanka R."/>
            <person name="Adams M."/>
            <person name="Lau E."/>
            <person name="Kumar A."/>
            <person name="Macaden R."/>
        </authorList>
    </citation>
    <scope>NUCLEOTIDE SEQUENCE [LARGE SCALE GENOMIC DNA]</scope>
    <source>
        <strain evidence="7 8">GA-0871</strain>
    </source>
</reference>
<dbReference type="Gene3D" id="3.90.1720.10">
    <property type="entry name" value="endopeptidase domain like (from Nostoc punctiforme)"/>
    <property type="match status" value="1"/>
</dbReference>
<dbReference type="AlphaFoldDB" id="A0ABD6QTQ6"/>
<evidence type="ECO:0000259" key="6">
    <source>
        <dbReference type="PROSITE" id="PS51935"/>
    </source>
</evidence>
<dbReference type="Pfam" id="PF00877">
    <property type="entry name" value="NLPC_P60"/>
    <property type="match status" value="1"/>
</dbReference>
<evidence type="ECO:0000256" key="2">
    <source>
        <dbReference type="ARBA" id="ARBA00022670"/>
    </source>
</evidence>
<dbReference type="RefSeq" id="WP_076202884.1">
    <property type="nucleotide sequence ID" value="NZ_MBER01000010.1"/>
</dbReference>
<accession>A0ABD6QTQ6</accession>
<evidence type="ECO:0000256" key="5">
    <source>
        <dbReference type="SAM" id="MobiDB-lite"/>
    </source>
</evidence>
<dbReference type="SUPFAM" id="SSF54001">
    <property type="entry name" value="Cysteine proteinases"/>
    <property type="match status" value="1"/>
</dbReference>
<comment type="caution">
    <text evidence="7">The sequence shown here is derived from an EMBL/GenBank/DDBJ whole genome shotgun (WGS) entry which is preliminary data.</text>
</comment>
<evidence type="ECO:0000313" key="7">
    <source>
        <dbReference type="EMBL" id="OMC52007.1"/>
    </source>
</evidence>
<evidence type="ECO:0000313" key="8">
    <source>
        <dbReference type="Proteomes" id="UP000187001"/>
    </source>
</evidence>
<feature type="compositionally biased region" description="Basic and acidic residues" evidence="5">
    <location>
        <begin position="166"/>
        <end position="177"/>
    </location>
</feature>
<evidence type="ECO:0000256" key="4">
    <source>
        <dbReference type="ARBA" id="ARBA00022807"/>
    </source>
</evidence>
<dbReference type="InterPro" id="IPR000064">
    <property type="entry name" value="NLP_P60_dom"/>
</dbReference>
<gene>
    <name evidence="7" type="ORF">A5742_17930</name>
</gene>
<feature type="compositionally biased region" description="Low complexity" evidence="5">
    <location>
        <begin position="112"/>
        <end position="141"/>
    </location>
</feature>
<dbReference type="GO" id="GO:0008234">
    <property type="term" value="F:cysteine-type peptidase activity"/>
    <property type="evidence" value="ECO:0007669"/>
    <property type="project" value="UniProtKB-KW"/>
</dbReference>
<dbReference type="PANTHER" id="PTHR47359">
    <property type="entry name" value="PEPTIDOGLYCAN DL-ENDOPEPTIDASE CWLO"/>
    <property type="match status" value="1"/>
</dbReference>
<proteinExistence type="inferred from homology"/>
<organism evidence="7 8">
    <name type="scientific">Mycolicibacterium fortuitum</name>
    <name type="common">Mycobacterium fortuitum</name>
    <dbReference type="NCBI Taxonomy" id="1766"/>
    <lineage>
        <taxon>Bacteria</taxon>
        <taxon>Bacillati</taxon>
        <taxon>Actinomycetota</taxon>
        <taxon>Actinomycetes</taxon>
        <taxon>Mycobacteriales</taxon>
        <taxon>Mycobacteriaceae</taxon>
        <taxon>Mycolicibacterium</taxon>
    </lineage>
</organism>
<dbReference type="InterPro" id="IPR051794">
    <property type="entry name" value="PG_Endopeptidase_C40"/>
</dbReference>
<dbReference type="PANTHER" id="PTHR47359:SF3">
    <property type="entry name" value="NLP_P60 DOMAIN-CONTAINING PROTEIN-RELATED"/>
    <property type="match status" value="1"/>
</dbReference>
<evidence type="ECO:0000256" key="1">
    <source>
        <dbReference type="ARBA" id="ARBA00007074"/>
    </source>
</evidence>
<dbReference type="PROSITE" id="PS51935">
    <property type="entry name" value="NLPC_P60"/>
    <property type="match status" value="1"/>
</dbReference>
<dbReference type="GO" id="GO:0006508">
    <property type="term" value="P:proteolysis"/>
    <property type="evidence" value="ECO:0007669"/>
    <property type="project" value="UniProtKB-KW"/>
</dbReference>
<protein>
    <recommendedName>
        <fullName evidence="6">NlpC/P60 domain-containing protein</fullName>
    </recommendedName>
</protein>
<feature type="domain" description="NlpC/P60" evidence="6">
    <location>
        <begin position="201"/>
        <end position="341"/>
    </location>
</feature>
<keyword evidence="4" id="KW-0788">Thiol protease</keyword>